<dbReference type="CDD" id="cd08188">
    <property type="entry name" value="PDDH"/>
    <property type="match status" value="1"/>
</dbReference>
<dbReference type="Pfam" id="PF00465">
    <property type="entry name" value="Fe-ADH"/>
    <property type="match status" value="1"/>
</dbReference>
<evidence type="ECO:0000313" key="8">
    <source>
        <dbReference type="Proteomes" id="UP000738517"/>
    </source>
</evidence>
<accession>A0ABW9YCI3</accession>
<feature type="domain" description="Alcohol dehydrogenase iron-type/glycerol dehydrogenase GldA" evidence="5">
    <location>
        <begin position="8"/>
        <end position="176"/>
    </location>
</feature>
<comment type="similarity">
    <text evidence="2">Belongs to the iron-containing alcohol dehydrogenase family.</text>
</comment>
<evidence type="ECO:0000256" key="4">
    <source>
        <dbReference type="ARBA" id="ARBA00023027"/>
    </source>
</evidence>
<keyword evidence="8" id="KW-1185">Reference proteome</keyword>
<comment type="caution">
    <text evidence="7">The sequence shown here is derived from an EMBL/GenBank/DDBJ whole genome shotgun (WGS) entry which is preliminary data.</text>
</comment>
<dbReference type="Gene3D" id="3.40.50.1970">
    <property type="match status" value="1"/>
</dbReference>
<dbReference type="InterPro" id="IPR018211">
    <property type="entry name" value="ADH_Fe_CS"/>
</dbReference>
<dbReference type="Pfam" id="PF25137">
    <property type="entry name" value="ADH_Fe_C"/>
    <property type="match status" value="1"/>
</dbReference>
<feature type="domain" description="Fe-containing alcohol dehydrogenase-like C-terminal" evidence="6">
    <location>
        <begin position="187"/>
        <end position="382"/>
    </location>
</feature>
<evidence type="ECO:0000256" key="1">
    <source>
        <dbReference type="ARBA" id="ARBA00001962"/>
    </source>
</evidence>
<dbReference type="InterPro" id="IPR039697">
    <property type="entry name" value="Alcohol_dehydrogenase_Fe"/>
</dbReference>
<keyword evidence="3" id="KW-0560">Oxidoreductase</keyword>
<reference evidence="7 8" key="1">
    <citation type="journal article" date="2017" name="Int. J. Syst. Evol. Microbiol.">
        <title>Photobacterium alginatilyticum sp. nov., a marine bacterium isolated from bottom seawater.</title>
        <authorList>
            <person name="Wang X."/>
            <person name="Wang Y."/>
            <person name="Yang X."/>
            <person name="Sun H."/>
            <person name="Li B."/>
            <person name="Zhang X.H."/>
        </authorList>
    </citation>
    <scope>NUCLEOTIDE SEQUENCE [LARGE SCALE GENOMIC DNA]</scope>
    <source>
        <strain evidence="7 8">P03D4</strain>
    </source>
</reference>
<evidence type="ECO:0000256" key="2">
    <source>
        <dbReference type="ARBA" id="ARBA00007358"/>
    </source>
</evidence>
<dbReference type="PROSITE" id="PS00060">
    <property type="entry name" value="ADH_IRON_2"/>
    <property type="match status" value="1"/>
</dbReference>
<dbReference type="RefSeq" id="WP_160648125.1">
    <property type="nucleotide sequence ID" value="NZ_RSEJ01000001.1"/>
</dbReference>
<dbReference type="InterPro" id="IPR001670">
    <property type="entry name" value="ADH_Fe/GldA"/>
</dbReference>
<dbReference type="SUPFAM" id="SSF56796">
    <property type="entry name" value="Dehydroquinate synthase-like"/>
    <property type="match status" value="1"/>
</dbReference>
<dbReference type="NCBIfam" id="NF007363">
    <property type="entry name" value="PRK09860.1"/>
    <property type="match status" value="1"/>
</dbReference>
<protein>
    <submittedName>
        <fullName evidence="7">L-threonine dehydrogenase</fullName>
    </submittedName>
</protein>
<dbReference type="Proteomes" id="UP000738517">
    <property type="component" value="Unassembled WGS sequence"/>
</dbReference>
<evidence type="ECO:0000313" key="7">
    <source>
        <dbReference type="EMBL" id="NBI50974.1"/>
    </source>
</evidence>
<evidence type="ECO:0000259" key="5">
    <source>
        <dbReference type="Pfam" id="PF00465"/>
    </source>
</evidence>
<dbReference type="InterPro" id="IPR056798">
    <property type="entry name" value="ADH_Fe_C"/>
</dbReference>
<dbReference type="EMBL" id="RSEJ01000001">
    <property type="protein sequence ID" value="NBI50974.1"/>
    <property type="molecule type" value="Genomic_DNA"/>
</dbReference>
<organism evidence="7 8">
    <name type="scientific">Photobacterium alginatilyticum</name>
    <dbReference type="NCBI Taxonomy" id="1775171"/>
    <lineage>
        <taxon>Bacteria</taxon>
        <taxon>Pseudomonadati</taxon>
        <taxon>Pseudomonadota</taxon>
        <taxon>Gammaproteobacteria</taxon>
        <taxon>Vibrionales</taxon>
        <taxon>Vibrionaceae</taxon>
        <taxon>Photobacterium</taxon>
    </lineage>
</organism>
<dbReference type="PANTHER" id="PTHR11496">
    <property type="entry name" value="ALCOHOL DEHYDROGENASE"/>
    <property type="match status" value="1"/>
</dbReference>
<dbReference type="PROSITE" id="PS00913">
    <property type="entry name" value="ADH_IRON_1"/>
    <property type="match status" value="1"/>
</dbReference>
<proteinExistence type="inferred from homology"/>
<gene>
    <name evidence="7" type="ORF">EIZ48_00080</name>
</gene>
<dbReference type="PANTHER" id="PTHR11496:SF102">
    <property type="entry name" value="ALCOHOL DEHYDROGENASE 4"/>
    <property type="match status" value="1"/>
</dbReference>
<keyword evidence="4" id="KW-0520">NAD</keyword>
<evidence type="ECO:0000259" key="6">
    <source>
        <dbReference type="Pfam" id="PF25137"/>
    </source>
</evidence>
<comment type="cofactor">
    <cofactor evidence="1">
        <name>Fe cation</name>
        <dbReference type="ChEBI" id="CHEBI:24875"/>
    </cofactor>
</comment>
<evidence type="ECO:0000256" key="3">
    <source>
        <dbReference type="ARBA" id="ARBA00023002"/>
    </source>
</evidence>
<sequence>MSSAFFIPTVNLMGADCLVEAADAIKAQGFKKALIVTDKILSQIGMVKQVADLLAERDVESVVFDGTQPNPTIGNVEAGLELLKANECDFVISLGGGSPHDCAKGIALVASNGGKIADYEGVDQSAKPQLPLIAINTTAGTASEMTRFCIITDEARHIKMAIVDKNTTPLMSVNDPKLMLAKPASLTAATGMDALTHAIEAYVSIAATPITDAVAIKAIELIQAHLRTAVKDGQNLEAREQMAYAQFMAGMAFNNASLGYVHAMAHQLGGFYDLPHGVCNAVLLPHVQRYNAQVCPERLLDVAKAMGVKVEGMTAEQGAEAALEAIQVLSKDVGIPAGLTELGAKAEDIAVLADNALKDACGFTNPKQATHEEISGIYAAAM</sequence>
<dbReference type="Gene3D" id="1.20.1090.10">
    <property type="entry name" value="Dehydroquinate synthase-like - alpha domain"/>
    <property type="match status" value="1"/>
</dbReference>
<name>A0ABW9YCI3_9GAMM</name>